<dbReference type="Gene3D" id="1.20.1720.10">
    <property type="entry name" value="Multidrug resistance protein D"/>
    <property type="match status" value="2"/>
</dbReference>
<dbReference type="EMBL" id="BTGD01000010">
    <property type="protein sequence ID" value="GMM56731.1"/>
    <property type="molecule type" value="Genomic_DNA"/>
</dbReference>
<evidence type="ECO:0008006" key="10">
    <source>
        <dbReference type="Google" id="ProtNLM"/>
    </source>
</evidence>
<proteinExistence type="inferred from homology"/>
<evidence type="ECO:0000256" key="1">
    <source>
        <dbReference type="ARBA" id="ARBA00004141"/>
    </source>
</evidence>
<dbReference type="SUPFAM" id="SSF103473">
    <property type="entry name" value="MFS general substrate transporter"/>
    <property type="match status" value="1"/>
</dbReference>
<gene>
    <name evidence="8" type="ORF">DAKH74_033470</name>
</gene>
<evidence type="ECO:0000313" key="8">
    <source>
        <dbReference type="EMBL" id="GMM56731.1"/>
    </source>
</evidence>
<dbReference type="InterPro" id="IPR036259">
    <property type="entry name" value="MFS_trans_sf"/>
</dbReference>
<keyword evidence="3 7" id="KW-0812">Transmembrane</keyword>
<keyword evidence="4 7" id="KW-1133">Transmembrane helix</keyword>
<accession>A0AAV5RZ96</accession>
<name>A0AAV5RZ96_MAUHU</name>
<evidence type="ECO:0000256" key="3">
    <source>
        <dbReference type="ARBA" id="ARBA00022692"/>
    </source>
</evidence>
<evidence type="ECO:0000256" key="7">
    <source>
        <dbReference type="SAM" id="Phobius"/>
    </source>
</evidence>
<dbReference type="GO" id="GO:0022857">
    <property type="term" value="F:transmembrane transporter activity"/>
    <property type="evidence" value="ECO:0007669"/>
    <property type="project" value="InterPro"/>
</dbReference>
<protein>
    <recommendedName>
        <fullName evidence="10">Major facilitator superfamily (MFS) profile domain-containing protein</fullName>
    </recommendedName>
</protein>
<evidence type="ECO:0000256" key="4">
    <source>
        <dbReference type="ARBA" id="ARBA00022989"/>
    </source>
</evidence>
<dbReference type="AlphaFoldDB" id="A0AAV5RZ96"/>
<evidence type="ECO:0000256" key="6">
    <source>
        <dbReference type="ARBA" id="ARBA00038347"/>
    </source>
</evidence>
<dbReference type="Pfam" id="PF07690">
    <property type="entry name" value="MFS_1"/>
    <property type="match status" value="2"/>
</dbReference>
<feature type="transmembrane region" description="Helical" evidence="7">
    <location>
        <begin position="49"/>
        <end position="67"/>
    </location>
</feature>
<comment type="subcellular location">
    <subcellularLocation>
        <location evidence="1">Membrane</location>
        <topology evidence="1">Multi-pass membrane protein</topology>
    </subcellularLocation>
</comment>
<dbReference type="PANTHER" id="PTHR23502:SF51">
    <property type="entry name" value="QUINIDINE RESISTANCE PROTEIN 1-RELATED"/>
    <property type="match status" value="1"/>
</dbReference>
<feature type="transmembrane region" description="Helical" evidence="7">
    <location>
        <begin position="129"/>
        <end position="148"/>
    </location>
</feature>
<keyword evidence="5 7" id="KW-0472">Membrane</keyword>
<sequence>MYSYFNNNYKTLLVVQCAFTGFYSSIAGAIYYPVLSIIENEFSITEQQVNITVVVYFLFQGIAHCIMDGLADSFGRRPIVLSSIMLYMIACVSGAWWYVGYVSGFQVMGTAFGAIIGSMLANRWGWRSIFWFLVIGSDICPLCSFVILTETKRTIVGNGSVTPRSIFNQAPVLRLKAVRKMLHLGNPELESLEPPVRFNLFAPLEILRNARINLLLYIAGIQFATYIAHRTSFSTVLSNKYDLKVPEVDLCYLPLAYAQWLL</sequence>
<feature type="transmembrane region" description="Helical" evidence="7">
    <location>
        <begin position="79"/>
        <end position="99"/>
    </location>
</feature>
<evidence type="ECO:0000313" key="9">
    <source>
        <dbReference type="Proteomes" id="UP001377567"/>
    </source>
</evidence>
<dbReference type="PANTHER" id="PTHR23502">
    <property type="entry name" value="MAJOR FACILITATOR SUPERFAMILY"/>
    <property type="match status" value="1"/>
</dbReference>
<keyword evidence="9" id="KW-1185">Reference proteome</keyword>
<keyword evidence="2" id="KW-0813">Transport</keyword>
<comment type="caution">
    <text evidence="8">The sequence shown here is derived from an EMBL/GenBank/DDBJ whole genome shotgun (WGS) entry which is preliminary data.</text>
</comment>
<dbReference type="Proteomes" id="UP001377567">
    <property type="component" value="Unassembled WGS sequence"/>
</dbReference>
<organism evidence="8 9">
    <name type="scientific">Maudiozyma humilis</name>
    <name type="common">Sour dough yeast</name>
    <name type="synonym">Kazachstania humilis</name>
    <dbReference type="NCBI Taxonomy" id="51915"/>
    <lineage>
        <taxon>Eukaryota</taxon>
        <taxon>Fungi</taxon>
        <taxon>Dikarya</taxon>
        <taxon>Ascomycota</taxon>
        <taxon>Saccharomycotina</taxon>
        <taxon>Saccharomycetes</taxon>
        <taxon>Saccharomycetales</taxon>
        <taxon>Saccharomycetaceae</taxon>
        <taxon>Maudiozyma</taxon>
    </lineage>
</organism>
<dbReference type="InterPro" id="IPR011701">
    <property type="entry name" value="MFS"/>
</dbReference>
<reference evidence="8 9" key="1">
    <citation type="journal article" date="2023" name="Elife">
        <title>Identification of key yeast species and microbe-microbe interactions impacting larval growth of Drosophila in the wild.</title>
        <authorList>
            <person name="Mure A."/>
            <person name="Sugiura Y."/>
            <person name="Maeda R."/>
            <person name="Honda K."/>
            <person name="Sakurai N."/>
            <person name="Takahashi Y."/>
            <person name="Watada M."/>
            <person name="Katoh T."/>
            <person name="Gotoh A."/>
            <person name="Gotoh Y."/>
            <person name="Taniguchi I."/>
            <person name="Nakamura K."/>
            <person name="Hayashi T."/>
            <person name="Katayama T."/>
            <person name="Uemura T."/>
            <person name="Hattori Y."/>
        </authorList>
    </citation>
    <scope>NUCLEOTIDE SEQUENCE [LARGE SCALE GENOMIC DNA]</scope>
    <source>
        <strain evidence="8 9">KH-74</strain>
    </source>
</reference>
<dbReference type="GO" id="GO:0005886">
    <property type="term" value="C:plasma membrane"/>
    <property type="evidence" value="ECO:0007669"/>
    <property type="project" value="TreeGrafter"/>
</dbReference>
<feature type="transmembrane region" description="Helical" evidence="7">
    <location>
        <begin position="12"/>
        <end position="34"/>
    </location>
</feature>
<evidence type="ECO:0000256" key="5">
    <source>
        <dbReference type="ARBA" id="ARBA00023136"/>
    </source>
</evidence>
<evidence type="ECO:0000256" key="2">
    <source>
        <dbReference type="ARBA" id="ARBA00022448"/>
    </source>
</evidence>
<comment type="similarity">
    <text evidence="6">Belongs to the major facilitator superfamily. CAR1 family.</text>
</comment>